<evidence type="ECO:0000313" key="2">
    <source>
        <dbReference type="EMBL" id="WQG88846.1"/>
    </source>
</evidence>
<dbReference type="RefSeq" id="WP_072362552.1">
    <property type="nucleotide sequence ID" value="NZ_CP139972.1"/>
</dbReference>
<dbReference type="InterPro" id="IPR053865">
    <property type="entry name" value="DUF6934"/>
</dbReference>
<dbReference type="EMBL" id="FPIZ01000011">
    <property type="protein sequence ID" value="SFW68975.1"/>
    <property type="molecule type" value="Genomic_DNA"/>
</dbReference>
<proteinExistence type="predicted"/>
<organism evidence="1 3">
    <name type="scientific">Chitinophaga sancti</name>
    <dbReference type="NCBI Taxonomy" id="1004"/>
    <lineage>
        <taxon>Bacteria</taxon>
        <taxon>Pseudomonadati</taxon>
        <taxon>Bacteroidota</taxon>
        <taxon>Chitinophagia</taxon>
        <taxon>Chitinophagales</taxon>
        <taxon>Chitinophagaceae</taxon>
        <taxon>Chitinophaga</taxon>
    </lineage>
</organism>
<accession>A0A1K1RA09</accession>
<dbReference type="Proteomes" id="UP001326715">
    <property type="component" value="Chromosome"/>
</dbReference>
<evidence type="ECO:0000313" key="3">
    <source>
        <dbReference type="Proteomes" id="UP000183788"/>
    </source>
</evidence>
<gene>
    <name evidence="1" type="ORF">SAMN05661012_03536</name>
    <name evidence="2" type="ORF">SR876_28355</name>
</gene>
<dbReference type="Proteomes" id="UP000183788">
    <property type="component" value="Unassembled WGS sequence"/>
</dbReference>
<dbReference type="STRING" id="1004.SAMN05661012_03536"/>
<dbReference type="EMBL" id="CP140154">
    <property type="protein sequence ID" value="WQG88846.1"/>
    <property type="molecule type" value="Genomic_DNA"/>
</dbReference>
<keyword evidence="4" id="KW-1185">Reference proteome</keyword>
<reference evidence="1 3" key="1">
    <citation type="submission" date="2016-11" db="EMBL/GenBank/DDBJ databases">
        <authorList>
            <person name="Jaros S."/>
            <person name="Januszkiewicz K."/>
            <person name="Wedrychowicz H."/>
        </authorList>
    </citation>
    <scope>NUCLEOTIDE SEQUENCE [LARGE SCALE GENOMIC DNA]</scope>
    <source>
        <strain evidence="1 3">DSM 784</strain>
    </source>
</reference>
<sequence>MIVINFEETFEPVSIENDLSQMVFNSPQVDGTNQQILVRIDPHPDPYLPKVYNLGFGPPDNNGNFHDDKRLKHANVNKVFSTVLFHGLTFLLENPDLTLGIDGSDDVRATMYHLMFKSNRKYLDGFFVGIGVDWYVRVFRDWTYEVDHKGSIWAKPKPELFNYERTRHDLYRYYMFHLN</sequence>
<dbReference type="Pfam" id="PF22028">
    <property type="entry name" value="DUF6934"/>
    <property type="match status" value="1"/>
</dbReference>
<evidence type="ECO:0000313" key="4">
    <source>
        <dbReference type="Proteomes" id="UP001326715"/>
    </source>
</evidence>
<reference evidence="2 4" key="2">
    <citation type="submission" date="2023-11" db="EMBL/GenBank/DDBJ databases">
        <title>MicrobeMod: A computational toolkit for identifying prokaryotic methylation and restriction-modification with nanopore sequencing.</title>
        <authorList>
            <person name="Crits-Christoph A."/>
            <person name="Kang S.C."/>
            <person name="Lee H."/>
            <person name="Ostrov N."/>
        </authorList>
    </citation>
    <scope>NUCLEOTIDE SEQUENCE [LARGE SCALE GENOMIC DNA]</scope>
    <source>
        <strain evidence="2 4">ATCC 23090</strain>
    </source>
</reference>
<dbReference type="OrthoDB" id="1341042at2"/>
<name>A0A1K1RA09_9BACT</name>
<evidence type="ECO:0000313" key="1">
    <source>
        <dbReference type="EMBL" id="SFW68975.1"/>
    </source>
</evidence>
<protein>
    <submittedName>
        <fullName evidence="1">Uncharacterized protein</fullName>
    </submittedName>
</protein>
<dbReference type="AlphaFoldDB" id="A0A1K1RA09"/>